<proteinExistence type="predicted"/>
<dbReference type="Proteomes" id="UP000590647">
    <property type="component" value="Unassembled WGS sequence"/>
</dbReference>
<name>A0A7W9HC79_9ACTN</name>
<evidence type="ECO:0000313" key="2">
    <source>
        <dbReference type="Proteomes" id="UP000590647"/>
    </source>
</evidence>
<sequence>MHSSSGTLGDLNGGTVRVEIWSGLGNGPSTVEVGKGSVLIIPYA</sequence>
<dbReference type="AlphaFoldDB" id="A0A7W9HC79"/>
<protein>
    <submittedName>
        <fullName evidence="1">Uncharacterized protein</fullName>
    </submittedName>
</protein>
<accession>A0A7W9HC79</accession>
<comment type="caution">
    <text evidence="1">The sequence shown here is derived from an EMBL/GenBank/DDBJ whole genome shotgun (WGS) entry which is preliminary data.</text>
</comment>
<keyword evidence="2" id="KW-1185">Reference proteome</keyword>
<organism evidence="1 2">
    <name type="scientific">Streptomyces caelestis</name>
    <dbReference type="NCBI Taxonomy" id="36816"/>
    <lineage>
        <taxon>Bacteria</taxon>
        <taxon>Bacillati</taxon>
        <taxon>Actinomycetota</taxon>
        <taxon>Actinomycetes</taxon>
        <taxon>Kitasatosporales</taxon>
        <taxon>Streptomycetaceae</taxon>
        <taxon>Streptomyces</taxon>
    </lineage>
</organism>
<dbReference type="RefSeq" id="WP_260423383.1">
    <property type="nucleotide sequence ID" value="NZ_JACHNE010000001.1"/>
</dbReference>
<evidence type="ECO:0000313" key="1">
    <source>
        <dbReference type="EMBL" id="MBB5799296.1"/>
    </source>
</evidence>
<reference evidence="1 2" key="1">
    <citation type="submission" date="2020-08" db="EMBL/GenBank/DDBJ databases">
        <title>Sequencing the genomes of 1000 actinobacteria strains.</title>
        <authorList>
            <person name="Klenk H.-P."/>
        </authorList>
    </citation>
    <scope>NUCLEOTIDE SEQUENCE [LARGE SCALE GENOMIC DNA]</scope>
    <source>
        <strain evidence="1 2">DSM 40084</strain>
    </source>
</reference>
<gene>
    <name evidence="1" type="ORF">HDA41_007260</name>
</gene>
<dbReference type="EMBL" id="JACHNE010000001">
    <property type="protein sequence ID" value="MBB5799296.1"/>
    <property type="molecule type" value="Genomic_DNA"/>
</dbReference>